<dbReference type="SUPFAM" id="SSF52266">
    <property type="entry name" value="SGNH hydrolase"/>
    <property type="match status" value="1"/>
</dbReference>
<evidence type="ECO:0000313" key="3">
    <source>
        <dbReference type="EMBL" id="WWF06913.1"/>
    </source>
</evidence>
<gene>
    <name evidence="3" type="ORF">N5P18_04945</name>
</gene>
<evidence type="ECO:0000313" key="4">
    <source>
        <dbReference type="Proteomes" id="UP001381003"/>
    </source>
</evidence>
<reference evidence="3 4" key="1">
    <citation type="submission" date="2022-09" db="EMBL/GenBank/DDBJ databases">
        <title>Complete genome sequence of Janibacter terrae strain COS04-44, PCL-degrading bacteria isolated from oil spilled coast.</title>
        <authorList>
            <person name="Park H."/>
            <person name="Kim J.Y."/>
            <person name="An S.H."/>
            <person name="Lee C.M."/>
            <person name="Weon H.-Y."/>
        </authorList>
    </citation>
    <scope>NUCLEOTIDE SEQUENCE [LARGE SCALE GENOMIC DNA]</scope>
    <source>
        <strain evidence="3 4">COS04-44</strain>
    </source>
</reference>
<name>A0ABZ2FHS3_9MICO</name>
<feature type="region of interest" description="Disordered" evidence="1">
    <location>
        <begin position="224"/>
        <end position="249"/>
    </location>
</feature>
<dbReference type="Pfam" id="PF13472">
    <property type="entry name" value="Lipase_GDSL_2"/>
    <property type="match status" value="1"/>
</dbReference>
<evidence type="ECO:0000256" key="1">
    <source>
        <dbReference type="SAM" id="MobiDB-lite"/>
    </source>
</evidence>
<organism evidence="3 4">
    <name type="scientific">Janibacter terrae</name>
    <dbReference type="NCBI Taxonomy" id="103817"/>
    <lineage>
        <taxon>Bacteria</taxon>
        <taxon>Bacillati</taxon>
        <taxon>Actinomycetota</taxon>
        <taxon>Actinomycetes</taxon>
        <taxon>Micrococcales</taxon>
        <taxon>Intrasporangiaceae</taxon>
        <taxon>Janibacter</taxon>
    </lineage>
</organism>
<dbReference type="CDD" id="cd01832">
    <property type="entry name" value="SGNH_hydrolase_like_1"/>
    <property type="match status" value="1"/>
</dbReference>
<keyword evidence="4" id="KW-1185">Reference proteome</keyword>
<protein>
    <submittedName>
        <fullName evidence="3">SGNH/GDSL hydrolase family protein</fullName>
    </submittedName>
</protein>
<dbReference type="GO" id="GO:0016787">
    <property type="term" value="F:hydrolase activity"/>
    <property type="evidence" value="ECO:0007669"/>
    <property type="project" value="UniProtKB-KW"/>
</dbReference>
<dbReference type="EMBL" id="CP104874">
    <property type="protein sequence ID" value="WWF06913.1"/>
    <property type="molecule type" value="Genomic_DNA"/>
</dbReference>
<feature type="domain" description="SGNH hydrolase-type esterase" evidence="2">
    <location>
        <begin position="7"/>
        <end position="168"/>
    </location>
</feature>
<dbReference type="Proteomes" id="UP001381003">
    <property type="component" value="Chromosome"/>
</dbReference>
<accession>A0ABZ2FHS3</accession>
<proteinExistence type="predicted"/>
<dbReference type="Gene3D" id="3.40.50.1110">
    <property type="entry name" value="SGNH hydrolase"/>
    <property type="match status" value="1"/>
</dbReference>
<keyword evidence="3" id="KW-0378">Hydrolase</keyword>
<dbReference type="InterPro" id="IPR013830">
    <property type="entry name" value="SGNH_hydro"/>
</dbReference>
<evidence type="ECO:0000259" key="2">
    <source>
        <dbReference type="Pfam" id="PF13472"/>
    </source>
</evidence>
<dbReference type="PANTHER" id="PTHR43784:SF2">
    <property type="entry name" value="GDSL-LIKE LIPASE_ACYLHYDROLASE, PUTATIVE (AFU_ORTHOLOGUE AFUA_2G00820)-RELATED"/>
    <property type="match status" value="1"/>
</dbReference>
<dbReference type="PANTHER" id="PTHR43784">
    <property type="entry name" value="GDSL-LIKE LIPASE/ACYLHYDROLASE, PUTATIVE (AFU_ORTHOLOGUE AFUA_2G00820)-RELATED"/>
    <property type="match status" value="1"/>
</dbReference>
<dbReference type="InterPro" id="IPR053140">
    <property type="entry name" value="GDSL_Rv0518-like"/>
</dbReference>
<dbReference type="InterPro" id="IPR036514">
    <property type="entry name" value="SGNH_hydro_sf"/>
</dbReference>
<sequence length="249" mass="27174">MSDADPRQEGRYVGWADRLAGELSTRVPDGGFRYANLAIRGRKLDDVVGPQLEAALSMGPDLVSVVGGGNDILRPRVDLDEVADRLERAVARIRATGADVLMATPADPKDAGLLSHLRARHGEHSANVFTIAQRHGAHVLNLWGLKALRDWRLWATDRIHLSTEGHRRVAHAALVALDQPVADPAWHTTPLETLPPVPRRQQVAETATWARAYAAPWVHRRLTGRSSGDTVTPKIGEPTPFGPADLPED</sequence>